<dbReference type="EMBL" id="JBHUIP010000004">
    <property type="protein sequence ID" value="MFD2262419.1"/>
    <property type="molecule type" value="Genomic_DNA"/>
</dbReference>
<comment type="caution">
    <text evidence="4">The sequence shown here is derived from an EMBL/GenBank/DDBJ whole genome shotgun (WGS) entry which is preliminary data.</text>
</comment>
<accession>A0ABW5DPM0</accession>
<dbReference type="InterPro" id="IPR021150">
    <property type="entry name" value="Ubiq_cyt_c_chap"/>
</dbReference>
<evidence type="ECO:0000256" key="1">
    <source>
        <dbReference type="ARBA" id="ARBA00006407"/>
    </source>
</evidence>
<dbReference type="RefSeq" id="WP_379875375.1">
    <property type="nucleotide sequence ID" value="NZ_JBHUIP010000004.1"/>
</dbReference>
<dbReference type="InterPro" id="IPR007129">
    <property type="entry name" value="Ubiqinol_cyt_c_chaperone_CPB3"/>
</dbReference>
<evidence type="ECO:0000313" key="4">
    <source>
        <dbReference type="EMBL" id="MFD2262419.1"/>
    </source>
</evidence>
<dbReference type="Pfam" id="PF03981">
    <property type="entry name" value="Ubiq_cyt_C_chap"/>
    <property type="match status" value="1"/>
</dbReference>
<name>A0ABW5DPM0_9PROT</name>
<feature type="domain" description="Ubiquinol-cytochrome c chaperone" evidence="3">
    <location>
        <begin position="39"/>
        <end position="174"/>
    </location>
</feature>
<reference evidence="5" key="1">
    <citation type="journal article" date="2019" name="Int. J. Syst. Evol. Microbiol.">
        <title>The Global Catalogue of Microorganisms (GCM) 10K type strain sequencing project: providing services to taxonomists for standard genome sequencing and annotation.</title>
        <authorList>
            <consortium name="The Broad Institute Genomics Platform"/>
            <consortium name="The Broad Institute Genome Sequencing Center for Infectious Disease"/>
            <person name="Wu L."/>
            <person name="Ma J."/>
        </authorList>
    </citation>
    <scope>NUCLEOTIDE SEQUENCE [LARGE SCALE GENOMIC DNA]</scope>
    <source>
        <strain evidence="5">CGMCC 1.19062</strain>
    </source>
</reference>
<sequence length="187" mass="20331">MVFNFFRRRKSPAEAAANSLYASICAAAREPALFAPDLIPDNVDGRFDAIVLHTHLVLRRLSAAKAPEEFGQALFDTLFADMDQSLREIGISDVVLGKEIKKMAQGFFGRAEAYELGLRGDDNDLAGAVRRNLLATREPEASDGAVMALARYIRRQADHLASQDTSDIIAGKVDFAAPAIDLPATQP</sequence>
<gene>
    <name evidence="4" type="ORF">ACFSM5_05925</name>
</gene>
<evidence type="ECO:0000256" key="2">
    <source>
        <dbReference type="ARBA" id="ARBA00006436"/>
    </source>
</evidence>
<comment type="similarity">
    <text evidence="1">Belongs to the CBP3 family.</text>
</comment>
<dbReference type="Proteomes" id="UP001597295">
    <property type="component" value="Unassembled WGS sequence"/>
</dbReference>
<dbReference type="PANTHER" id="PTHR12184:SF1">
    <property type="entry name" value="UBIQUINOL-CYTOCHROME-C REDUCTASE COMPLEX ASSEMBLY FACTOR 1"/>
    <property type="match status" value="1"/>
</dbReference>
<proteinExistence type="inferred from homology"/>
<dbReference type="PANTHER" id="PTHR12184">
    <property type="entry name" value="UBIQUINOL-CYTOCHROME C REDUCTASE COMPLEX ASSEMBLY FACTOR 1 FAMILY MEMBER"/>
    <property type="match status" value="1"/>
</dbReference>
<evidence type="ECO:0000259" key="3">
    <source>
        <dbReference type="Pfam" id="PF03981"/>
    </source>
</evidence>
<organism evidence="4 5">
    <name type="scientific">Lacibacterium aquatile</name>
    <dbReference type="NCBI Taxonomy" id="1168082"/>
    <lineage>
        <taxon>Bacteria</taxon>
        <taxon>Pseudomonadati</taxon>
        <taxon>Pseudomonadota</taxon>
        <taxon>Alphaproteobacteria</taxon>
        <taxon>Rhodospirillales</taxon>
        <taxon>Rhodospirillaceae</taxon>
    </lineage>
</organism>
<evidence type="ECO:0000313" key="5">
    <source>
        <dbReference type="Proteomes" id="UP001597295"/>
    </source>
</evidence>
<keyword evidence="5" id="KW-1185">Reference proteome</keyword>
<comment type="similarity">
    <text evidence="2">Belongs to the UPF0174 family.</text>
</comment>
<protein>
    <submittedName>
        <fullName evidence="4">Ubiquinol-cytochrome C chaperone family protein</fullName>
    </submittedName>
</protein>